<accession>E4Z5M8</accession>
<protein>
    <submittedName>
        <fullName evidence="1">Uncharacterized protein</fullName>
    </submittedName>
</protein>
<dbReference type="AlphaFoldDB" id="E4Z5M8"/>
<evidence type="ECO:0000313" key="1">
    <source>
        <dbReference type="EMBL" id="CBY43006.1"/>
    </source>
</evidence>
<dbReference type="Proteomes" id="UP000011014">
    <property type="component" value="Unassembled WGS sequence"/>
</dbReference>
<organism evidence="1">
    <name type="scientific">Oikopleura dioica</name>
    <name type="common">Tunicate</name>
    <dbReference type="NCBI Taxonomy" id="34765"/>
    <lineage>
        <taxon>Eukaryota</taxon>
        <taxon>Metazoa</taxon>
        <taxon>Chordata</taxon>
        <taxon>Tunicata</taxon>
        <taxon>Appendicularia</taxon>
        <taxon>Copelata</taxon>
        <taxon>Oikopleuridae</taxon>
        <taxon>Oikopleura</taxon>
    </lineage>
</organism>
<proteinExistence type="predicted"/>
<sequence>MWCSHGDRDAKKVSKKIDQKLKDDHEKAMREVKLLLL</sequence>
<reference evidence="1" key="1">
    <citation type="journal article" date="2010" name="Science">
        <title>Plasticity of animal genome architecture unmasked by rapid evolution of a pelagic tunicate.</title>
        <authorList>
            <person name="Denoeud F."/>
            <person name="Henriet S."/>
            <person name="Mungpakdee S."/>
            <person name="Aury J.M."/>
            <person name="Da Silva C."/>
            <person name="Brinkmann H."/>
            <person name="Mikhaleva J."/>
            <person name="Olsen L.C."/>
            <person name="Jubin C."/>
            <person name="Canestro C."/>
            <person name="Bouquet J.M."/>
            <person name="Danks G."/>
            <person name="Poulain J."/>
            <person name="Campsteijn C."/>
            <person name="Adamski M."/>
            <person name="Cross I."/>
            <person name="Yadetie F."/>
            <person name="Muffato M."/>
            <person name="Louis A."/>
            <person name="Butcher S."/>
            <person name="Tsagkogeorga G."/>
            <person name="Konrad A."/>
            <person name="Singh S."/>
            <person name="Jensen M.F."/>
            <person name="Cong E.H."/>
            <person name="Eikeseth-Otteraa H."/>
            <person name="Noel B."/>
            <person name="Anthouard V."/>
            <person name="Porcel B.M."/>
            <person name="Kachouri-Lafond R."/>
            <person name="Nishino A."/>
            <person name="Ugolini M."/>
            <person name="Chourrout P."/>
            <person name="Nishida H."/>
            <person name="Aasland R."/>
            <person name="Huzurbazar S."/>
            <person name="Westhof E."/>
            <person name="Delsuc F."/>
            <person name="Lehrach H."/>
            <person name="Reinhardt R."/>
            <person name="Weissenbach J."/>
            <person name="Roy S.W."/>
            <person name="Artiguenave F."/>
            <person name="Postlethwait J.H."/>
            <person name="Manak J.R."/>
            <person name="Thompson E.M."/>
            <person name="Jaillon O."/>
            <person name="Du Pasquier L."/>
            <person name="Boudinot P."/>
            <person name="Liberles D.A."/>
            <person name="Volff J.N."/>
            <person name="Philippe H."/>
            <person name="Lenhard B."/>
            <person name="Roest Crollius H."/>
            <person name="Wincker P."/>
            <person name="Chourrout D."/>
        </authorList>
    </citation>
    <scope>NUCLEOTIDE SEQUENCE [LARGE SCALE GENOMIC DNA]</scope>
</reference>
<gene>
    <name evidence="1" type="ORF">GSOID_T00026743001</name>
</gene>
<feature type="non-terminal residue" evidence="1">
    <location>
        <position position="37"/>
    </location>
</feature>
<dbReference type="EMBL" id="FN657729">
    <property type="protein sequence ID" value="CBY43006.1"/>
    <property type="molecule type" value="Genomic_DNA"/>
</dbReference>
<name>E4Z5M8_OIKDI</name>